<dbReference type="EMBL" id="LGUB01000491">
    <property type="protein sequence ID" value="KRH93102.1"/>
    <property type="molecule type" value="Genomic_DNA"/>
</dbReference>
<evidence type="ECO:0000313" key="2">
    <source>
        <dbReference type="Proteomes" id="UP000051530"/>
    </source>
</evidence>
<dbReference type="AlphaFoldDB" id="A0A0R0M0G5"/>
<sequence>MTATKNREEFKKILRSATLLAEKGLMSFEALCQLIIKKVPEAFEALLVQTMENANSWQEFAHQADSTCWVAFSDPILNVISSKTLIQRLNQEDTIEDCLLHGRSNHKTEQCFRILAFIEKDKNKD</sequence>
<dbReference type="Proteomes" id="UP000051530">
    <property type="component" value="Unassembled WGS sequence"/>
</dbReference>
<dbReference type="VEuPathDB" id="MicrosporidiaDB:M153_15240002147"/>
<organism evidence="1 2">
    <name type="scientific">Pseudoloma neurophilia</name>
    <dbReference type="NCBI Taxonomy" id="146866"/>
    <lineage>
        <taxon>Eukaryota</taxon>
        <taxon>Fungi</taxon>
        <taxon>Fungi incertae sedis</taxon>
        <taxon>Microsporidia</taxon>
        <taxon>Pseudoloma</taxon>
    </lineage>
</organism>
<evidence type="ECO:0000313" key="1">
    <source>
        <dbReference type="EMBL" id="KRH93102.1"/>
    </source>
</evidence>
<dbReference type="OrthoDB" id="10578712at2759"/>
<name>A0A0R0M0G5_9MICR</name>
<keyword evidence="2" id="KW-1185">Reference proteome</keyword>
<reference evidence="1 2" key="1">
    <citation type="submission" date="2015-07" db="EMBL/GenBank/DDBJ databases">
        <title>The genome of Pseudoloma neurophilia, a relevant intracellular parasite of the zebrafish.</title>
        <authorList>
            <person name="Ndikumana S."/>
            <person name="Pelin A."/>
            <person name="Sanders J."/>
            <person name="Corradi N."/>
        </authorList>
    </citation>
    <scope>NUCLEOTIDE SEQUENCE [LARGE SCALE GENOMIC DNA]</scope>
    <source>
        <strain evidence="1 2">MK1</strain>
    </source>
</reference>
<gene>
    <name evidence="1" type="ORF">M153_15240002147</name>
</gene>
<protein>
    <submittedName>
        <fullName evidence="1">Putative transposable element</fullName>
    </submittedName>
</protein>
<proteinExistence type="predicted"/>
<comment type="caution">
    <text evidence="1">The sequence shown here is derived from an EMBL/GenBank/DDBJ whole genome shotgun (WGS) entry which is preliminary data.</text>
</comment>
<accession>A0A0R0M0G5</accession>